<dbReference type="KEGG" id="pfer:IRI77_11415"/>
<gene>
    <name evidence="1" type="ORF">IRI77_11415</name>
</gene>
<dbReference type="Proteomes" id="UP000593892">
    <property type="component" value="Chromosome"/>
</dbReference>
<reference evidence="1 2" key="1">
    <citation type="submission" date="2020-10" db="EMBL/GenBank/DDBJ databases">
        <title>Complete genome sequence of Paludibaculum fermentans P105T, a facultatively anaerobic acidobacterium capable of dissimilatory Fe(III) reduction.</title>
        <authorList>
            <person name="Dedysh S.N."/>
            <person name="Beletsky A.V."/>
            <person name="Kulichevskaya I.S."/>
            <person name="Mardanov A.V."/>
            <person name="Ravin N.V."/>
        </authorList>
    </citation>
    <scope>NUCLEOTIDE SEQUENCE [LARGE SCALE GENOMIC DNA]</scope>
    <source>
        <strain evidence="1 2">P105</strain>
    </source>
</reference>
<dbReference type="EMBL" id="CP063849">
    <property type="protein sequence ID" value="QOY90525.1"/>
    <property type="molecule type" value="Genomic_DNA"/>
</dbReference>
<protein>
    <submittedName>
        <fullName evidence="1">Uncharacterized protein</fullName>
    </submittedName>
</protein>
<proteinExistence type="predicted"/>
<evidence type="ECO:0000313" key="1">
    <source>
        <dbReference type="EMBL" id="QOY90525.1"/>
    </source>
</evidence>
<accession>A0A7S7NVI6</accession>
<organism evidence="1 2">
    <name type="scientific">Paludibaculum fermentans</name>
    <dbReference type="NCBI Taxonomy" id="1473598"/>
    <lineage>
        <taxon>Bacteria</taxon>
        <taxon>Pseudomonadati</taxon>
        <taxon>Acidobacteriota</taxon>
        <taxon>Terriglobia</taxon>
        <taxon>Bryobacterales</taxon>
        <taxon>Bryobacteraceae</taxon>
        <taxon>Paludibaculum</taxon>
    </lineage>
</organism>
<keyword evidence="2" id="KW-1185">Reference proteome</keyword>
<name>A0A7S7NVI6_PALFE</name>
<dbReference type="RefSeq" id="WP_194452187.1">
    <property type="nucleotide sequence ID" value="NZ_CP063849.1"/>
</dbReference>
<sequence>MSRLATFFKGADNAFGVFFPERHVLAVFPNFADANAALAELRLAGQVEEDVIAATGEEVVQFAEEHLYQDGLWGLLMTELSRTIGTEAAYADRDLAAAKRGEAFVAVHCPTESRKVEAWKVLETRRPLVARYYTSSGIEHMVGEL</sequence>
<evidence type="ECO:0000313" key="2">
    <source>
        <dbReference type="Proteomes" id="UP000593892"/>
    </source>
</evidence>
<dbReference type="AlphaFoldDB" id="A0A7S7NVI6"/>